<dbReference type="AlphaFoldDB" id="A0A553I7M8"/>
<dbReference type="InterPro" id="IPR036291">
    <property type="entry name" value="NAD(P)-bd_dom_sf"/>
</dbReference>
<keyword evidence="2" id="KW-0521">NADP</keyword>
<protein>
    <submittedName>
        <fullName evidence="5">Uncharacterized protein</fullName>
    </submittedName>
</protein>
<name>A0A553I7M8_9PEZI</name>
<evidence type="ECO:0000313" key="5">
    <source>
        <dbReference type="EMBL" id="TRX96206.1"/>
    </source>
</evidence>
<evidence type="ECO:0000256" key="1">
    <source>
        <dbReference type="ARBA" id="ARBA00006484"/>
    </source>
</evidence>
<reference evidence="6" key="1">
    <citation type="submission" date="2019-06" db="EMBL/GenBank/DDBJ databases">
        <title>Draft genome sequence of the griseofulvin-producing fungus Xylaria cubensis strain G536.</title>
        <authorList>
            <person name="Mead M.E."/>
            <person name="Raja H.A."/>
            <person name="Steenwyk J.L."/>
            <person name="Knowles S.L."/>
            <person name="Oberlies N.H."/>
            <person name="Rokas A."/>
        </authorList>
    </citation>
    <scope>NUCLEOTIDE SEQUENCE [LARGE SCALE GENOMIC DNA]</scope>
    <source>
        <strain evidence="6">G536</strain>
    </source>
</reference>
<dbReference type="Pfam" id="PF13561">
    <property type="entry name" value="adh_short_C2"/>
    <property type="match status" value="1"/>
</dbReference>
<organism evidence="5 6">
    <name type="scientific">Xylaria flabelliformis</name>
    <dbReference type="NCBI Taxonomy" id="2512241"/>
    <lineage>
        <taxon>Eukaryota</taxon>
        <taxon>Fungi</taxon>
        <taxon>Dikarya</taxon>
        <taxon>Ascomycota</taxon>
        <taxon>Pezizomycotina</taxon>
        <taxon>Sordariomycetes</taxon>
        <taxon>Xylariomycetidae</taxon>
        <taxon>Xylariales</taxon>
        <taxon>Xylariaceae</taxon>
        <taxon>Xylaria</taxon>
    </lineage>
</organism>
<sequence length="296" mass="31810">MSHPGGQEHDTTQGQPQSRLGQDQTKVQMETSESDTGVSTYVPSGKLKGKRALITGGDSGIGRAVSIMFAMEGARLAIVYLPQEEEDAQHTKAQVEKNGGEVLLIPEDLSQAVNTKGVVERVQQALGGIDILVNNAATRKEHASMEEITDSQWSETFRTNLDSYFHMTKYALPYMSRGSVIINSASVDSYIGVPSRLDYTTSKGAIIAFTRGLSNELVKKGIRVNAVAAGPVWTPLMATGVSKEGQHGHGLGNWTPMNRLGKPSEIATSYVFLACRDSEFMSGQTLHPNGGIVVNG</sequence>
<keyword evidence="6" id="KW-1185">Reference proteome</keyword>
<dbReference type="PROSITE" id="PS00061">
    <property type="entry name" value="ADH_SHORT"/>
    <property type="match status" value="1"/>
</dbReference>
<comment type="similarity">
    <text evidence="1">Belongs to the short-chain dehydrogenases/reductases (SDR) family.</text>
</comment>
<dbReference type="PRINTS" id="PR00081">
    <property type="entry name" value="GDHRDH"/>
</dbReference>
<dbReference type="PRINTS" id="PR00080">
    <property type="entry name" value="SDRFAMILY"/>
</dbReference>
<dbReference type="InterPro" id="IPR002347">
    <property type="entry name" value="SDR_fam"/>
</dbReference>
<feature type="region of interest" description="Disordered" evidence="4">
    <location>
        <begin position="1"/>
        <end position="43"/>
    </location>
</feature>
<evidence type="ECO:0000313" key="6">
    <source>
        <dbReference type="Proteomes" id="UP000319160"/>
    </source>
</evidence>
<dbReference type="OrthoDB" id="47007at2759"/>
<evidence type="ECO:0000256" key="2">
    <source>
        <dbReference type="ARBA" id="ARBA00022857"/>
    </source>
</evidence>
<dbReference type="Proteomes" id="UP000319160">
    <property type="component" value="Unassembled WGS sequence"/>
</dbReference>
<comment type="caution">
    <text evidence="5">The sequence shown here is derived from an EMBL/GenBank/DDBJ whole genome shotgun (WGS) entry which is preliminary data.</text>
</comment>
<dbReference type="EMBL" id="VFLP01000012">
    <property type="protein sequence ID" value="TRX96206.1"/>
    <property type="molecule type" value="Genomic_DNA"/>
</dbReference>
<gene>
    <name evidence="5" type="ORF">FHL15_002930</name>
</gene>
<feature type="compositionally biased region" description="Polar residues" evidence="4">
    <location>
        <begin position="12"/>
        <end position="42"/>
    </location>
</feature>
<keyword evidence="3" id="KW-0560">Oxidoreductase</keyword>
<evidence type="ECO:0000256" key="3">
    <source>
        <dbReference type="ARBA" id="ARBA00023002"/>
    </source>
</evidence>
<dbReference type="STRING" id="2512241.A0A553I7M8"/>
<feature type="compositionally biased region" description="Basic and acidic residues" evidence="4">
    <location>
        <begin position="1"/>
        <end position="11"/>
    </location>
</feature>
<proteinExistence type="inferred from homology"/>
<dbReference type="InterPro" id="IPR020904">
    <property type="entry name" value="Sc_DH/Rdtase_CS"/>
</dbReference>
<dbReference type="SUPFAM" id="SSF51735">
    <property type="entry name" value="NAD(P)-binding Rossmann-fold domains"/>
    <property type="match status" value="1"/>
</dbReference>
<dbReference type="PANTHER" id="PTHR48107:SF26">
    <property type="entry name" value="OXIDOREDUCTASE, SHORT-CHAIN DEHYDROGENASE_REDUCTASE FAMILY (AFU_ORTHOLOGUE AFUA_4G05870)"/>
    <property type="match status" value="1"/>
</dbReference>
<dbReference type="Gene3D" id="3.40.50.720">
    <property type="entry name" value="NAD(P)-binding Rossmann-like Domain"/>
    <property type="match status" value="1"/>
</dbReference>
<accession>A0A553I7M8</accession>
<dbReference type="PANTHER" id="PTHR48107">
    <property type="entry name" value="NADPH-DEPENDENT ALDEHYDE REDUCTASE-LIKE PROTEIN, CHLOROPLASTIC-RELATED"/>
    <property type="match status" value="1"/>
</dbReference>
<dbReference type="GO" id="GO:0016614">
    <property type="term" value="F:oxidoreductase activity, acting on CH-OH group of donors"/>
    <property type="evidence" value="ECO:0007669"/>
    <property type="project" value="UniProtKB-ARBA"/>
</dbReference>
<dbReference type="FunFam" id="3.40.50.720:FF:000084">
    <property type="entry name" value="Short-chain dehydrogenase reductase"/>
    <property type="match status" value="1"/>
</dbReference>
<evidence type="ECO:0000256" key="4">
    <source>
        <dbReference type="SAM" id="MobiDB-lite"/>
    </source>
</evidence>